<organism evidence="5 6">
    <name type="scientific">Roseibium suaedae</name>
    <dbReference type="NCBI Taxonomy" id="735517"/>
    <lineage>
        <taxon>Bacteria</taxon>
        <taxon>Pseudomonadati</taxon>
        <taxon>Pseudomonadota</taxon>
        <taxon>Alphaproteobacteria</taxon>
        <taxon>Hyphomicrobiales</taxon>
        <taxon>Stappiaceae</taxon>
        <taxon>Roseibium</taxon>
    </lineage>
</organism>
<evidence type="ECO:0000259" key="4">
    <source>
        <dbReference type="SMART" id="SM00646"/>
    </source>
</evidence>
<dbReference type="GO" id="GO:0008745">
    <property type="term" value="F:N-acetylmuramoyl-L-alanine amidase activity"/>
    <property type="evidence" value="ECO:0007669"/>
    <property type="project" value="UniProtKB-EC"/>
</dbReference>
<dbReference type="Proteomes" id="UP000186002">
    <property type="component" value="Unassembled WGS sequence"/>
</dbReference>
<proteinExistence type="predicted"/>
<accession>A0A1M7F5P3</accession>
<keyword evidence="3" id="KW-0378">Hydrolase</keyword>
<gene>
    <name evidence="5" type="ORF">SAMN05444272_1503</name>
</gene>
<dbReference type="GO" id="GO:0030288">
    <property type="term" value="C:outer membrane-bounded periplasmic space"/>
    <property type="evidence" value="ECO:0007669"/>
    <property type="project" value="TreeGrafter"/>
</dbReference>
<dbReference type="PANTHER" id="PTHR30404:SF0">
    <property type="entry name" value="N-ACETYLMURAMOYL-L-ALANINE AMIDASE AMIC"/>
    <property type="match status" value="1"/>
</dbReference>
<dbReference type="Pfam" id="PF01520">
    <property type="entry name" value="Amidase_3"/>
    <property type="match status" value="1"/>
</dbReference>
<name>A0A1M7F5P3_9HYPH</name>
<dbReference type="GO" id="GO:0009253">
    <property type="term" value="P:peptidoglycan catabolic process"/>
    <property type="evidence" value="ECO:0007669"/>
    <property type="project" value="InterPro"/>
</dbReference>
<comment type="catalytic activity">
    <reaction evidence="1">
        <text>Hydrolyzes the link between N-acetylmuramoyl residues and L-amino acid residues in certain cell-wall glycopeptides.</text>
        <dbReference type="EC" id="3.5.1.28"/>
    </reaction>
</comment>
<dbReference type="InterPro" id="IPR021731">
    <property type="entry name" value="AMIN_dom"/>
</dbReference>
<keyword evidence="6" id="KW-1185">Reference proteome</keyword>
<reference evidence="5 6" key="1">
    <citation type="submission" date="2016-11" db="EMBL/GenBank/DDBJ databases">
        <authorList>
            <person name="Jaros S."/>
            <person name="Januszkiewicz K."/>
            <person name="Wedrychowicz H."/>
        </authorList>
    </citation>
    <scope>NUCLEOTIDE SEQUENCE [LARGE SCALE GENOMIC DNA]</scope>
    <source>
        <strain evidence="5 6">DSM 22153</strain>
    </source>
</reference>
<evidence type="ECO:0000256" key="1">
    <source>
        <dbReference type="ARBA" id="ARBA00001561"/>
    </source>
</evidence>
<dbReference type="SUPFAM" id="SSF53187">
    <property type="entry name" value="Zn-dependent exopeptidases"/>
    <property type="match status" value="1"/>
</dbReference>
<evidence type="ECO:0000256" key="2">
    <source>
        <dbReference type="ARBA" id="ARBA00011901"/>
    </source>
</evidence>
<dbReference type="EMBL" id="FRBW01000002">
    <property type="protein sequence ID" value="SHL99305.1"/>
    <property type="molecule type" value="Genomic_DNA"/>
</dbReference>
<feature type="domain" description="MurNAc-LAA" evidence="4">
    <location>
        <begin position="258"/>
        <end position="414"/>
    </location>
</feature>
<protein>
    <recommendedName>
        <fullName evidence="2">N-acetylmuramoyl-L-alanine amidase</fullName>
        <ecNumber evidence="2">3.5.1.28</ecNumber>
    </recommendedName>
</protein>
<dbReference type="SMART" id="SM00646">
    <property type="entry name" value="Ami_3"/>
    <property type="match status" value="1"/>
</dbReference>
<evidence type="ECO:0000256" key="3">
    <source>
        <dbReference type="ARBA" id="ARBA00022801"/>
    </source>
</evidence>
<dbReference type="Pfam" id="PF11741">
    <property type="entry name" value="AMIN"/>
    <property type="match status" value="1"/>
</dbReference>
<dbReference type="InterPro" id="IPR002508">
    <property type="entry name" value="MurNAc-LAA_cat"/>
</dbReference>
<dbReference type="OrthoDB" id="9806267at2"/>
<evidence type="ECO:0000313" key="5">
    <source>
        <dbReference type="EMBL" id="SHL99305.1"/>
    </source>
</evidence>
<dbReference type="InterPro" id="IPR050695">
    <property type="entry name" value="N-acetylmuramoyl_amidase_3"/>
</dbReference>
<dbReference type="CDD" id="cd02696">
    <property type="entry name" value="MurNAc-LAA"/>
    <property type="match status" value="1"/>
</dbReference>
<dbReference type="EC" id="3.5.1.28" evidence="2"/>
<dbReference type="PANTHER" id="PTHR30404">
    <property type="entry name" value="N-ACETYLMURAMOYL-L-ALANINE AMIDASE"/>
    <property type="match status" value="1"/>
</dbReference>
<dbReference type="AlphaFoldDB" id="A0A1M7F5P3"/>
<dbReference type="Gene3D" id="3.40.630.40">
    <property type="entry name" value="Zn-dependent exopeptidases"/>
    <property type="match status" value="1"/>
</dbReference>
<dbReference type="Gene3D" id="2.60.40.3500">
    <property type="match status" value="1"/>
</dbReference>
<dbReference type="STRING" id="735517.SAMN05444272_1503"/>
<evidence type="ECO:0000313" key="6">
    <source>
        <dbReference type="Proteomes" id="UP000186002"/>
    </source>
</evidence>
<sequence length="431" mass="46760">MAVSCEKTGLKPFVSIPFGCLAFVLTVLLGVLFSALGASLPAYAQDPQNAPAVVDARVAGDDVRTRIIVDLERQVNVAISALADPYRLIIDLPQVRFELPEDAGSEGRGLVSAWRFGLFAAGKSRIVVDVTEPVAVDKTFVIPAVDGQPARLVIDLVKSNRETFLKFASSSREALHQGATSSKADRIETDEKKIRPVIVLDPGHGGIDTGARGVDGTLEKAVVLDFSSILKRKLEETGRYTVHLTREDDTFIPLSQRVQIGHDLAADLFISIHADSVRRGGETVRGATVYTLSDRASDSLAGQIAESENSSDIIAGVVLADEPAEVTDILIDLARRESRNFSVFFARTLVDELKSAVRLINNPHRSAGFRVLKSHDVPSVLVELGYLSNEFDEKLLVSDKWRERMADAMVEAVDAFFRMRVAQGAGQPAAN</sequence>